<feature type="transmembrane region" description="Helical" evidence="1">
    <location>
        <begin position="12"/>
        <end position="29"/>
    </location>
</feature>
<dbReference type="Proteomes" id="UP000268059">
    <property type="component" value="Chromosome"/>
</dbReference>
<dbReference type="Gene3D" id="3.40.50.1110">
    <property type="entry name" value="SGNH hydrolase"/>
    <property type="match status" value="1"/>
</dbReference>
<dbReference type="EMBL" id="AP019309">
    <property type="protein sequence ID" value="BBH27917.1"/>
    <property type="molecule type" value="Genomic_DNA"/>
</dbReference>
<dbReference type="InParanoid" id="A0A3G9J9N9"/>
<evidence type="ECO:0000259" key="2">
    <source>
        <dbReference type="Pfam" id="PF13472"/>
    </source>
</evidence>
<dbReference type="InterPro" id="IPR036514">
    <property type="entry name" value="SGNH_hydro_sf"/>
</dbReference>
<keyword evidence="1" id="KW-0812">Transmembrane</keyword>
<evidence type="ECO:0000313" key="3">
    <source>
        <dbReference type="EMBL" id="BBH27917.1"/>
    </source>
</evidence>
<reference evidence="3 4" key="1">
    <citation type="submission" date="2018-11" db="EMBL/GenBank/DDBJ databases">
        <title>Novel Erysipelotrichaceae bacterium isolated from small intestine of a swine.</title>
        <authorList>
            <person name="Kim J.S."/>
            <person name="Choe H."/>
            <person name="Lee Y.R."/>
            <person name="Kim K.M."/>
            <person name="Park D.S."/>
        </authorList>
    </citation>
    <scope>NUCLEOTIDE SEQUENCE [LARGE SCALE GENOMIC DNA]</scope>
    <source>
        <strain evidence="3 4">SG0102</strain>
    </source>
</reference>
<keyword evidence="1" id="KW-0472">Membrane</keyword>
<keyword evidence="4" id="KW-1185">Reference proteome</keyword>
<protein>
    <recommendedName>
        <fullName evidence="2">SGNH hydrolase-type esterase domain-containing protein</fullName>
    </recommendedName>
</protein>
<dbReference type="OrthoDB" id="1652311at2"/>
<dbReference type="AlphaFoldDB" id="A0A3G9J9N9"/>
<gene>
    <name evidence="3" type="ORF">SG0102_28510</name>
</gene>
<dbReference type="RefSeq" id="WP_125120593.1">
    <property type="nucleotide sequence ID" value="NZ_AP019309.1"/>
</dbReference>
<feature type="domain" description="SGNH hydrolase-type esterase" evidence="2">
    <location>
        <begin position="122"/>
        <end position="238"/>
    </location>
</feature>
<keyword evidence="1" id="KW-1133">Transmembrane helix</keyword>
<dbReference type="InterPro" id="IPR013830">
    <property type="entry name" value="SGNH_hydro"/>
</dbReference>
<evidence type="ECO:0000256" key="1">
    <source>
        <dbReference type="SAM" id="Phobius"/>
    </source>
</evidence>
<proteinExistence type="predicted"/>
<evidence type="ECO:0000313" key="4">
    <source>
        <dbReference type="Proteomes" id="UP000268059"/>
    </source>
</evidence>
<accession>A0A3G9J9N9</accession>
<dbReference type="SUPFAM" id="SSF52266">
    <property type="entry name" value="SGNH hydrolase"/>
    <property type="match status" value="1"/>
</dbReference>
<organism evidence="3 4">
    <name type="scientific">Intestinibaculum porci</name>
    <dbReference type="NCBI Taxonomy" id="2487118"/>
    <lineage>
        <taxon>Bacteria</taxon>
        <taxon>Bacillati</taxon>
        <taxon>Bacillota</taxon>
        <taxon>Erysipelotrichia</taxon>
        <taxon>Erysipelotrichales</taxon>
        <taxon>Erysipelotrichaceae</taxon>
        <taxon>Intestinibaculum</taxon>
    </lineage>
</organism>
<name>A0A3G9J9N9_9FIRM</name>
<sequence length="259" mass="29618">MRLNLRGKKTIVFIVAVSMALTAIGVLFFRTDNSQEIAKGRAYLKSLSSQDVTRIENQVKAQDAQTNKAAINQKMVQLERDPSKVWPLFKDYVILGDSRAVDFNLFLDEKYCLAEKNKTINHIKTKMDQVVSLNPRNIIIAYGLNDISIPRWKNINTYTADFTQILAALHKKLPHATIYVNSILPVHKYPEANYHRIPDYNVAIAKMCRSHGYVYINNSAMAAAHSGLYAQDRMHLQSSFYKYWGLNIMKAIYAQENNV</sequence>
<dbReference type="Pfam" id="PF13472">
    <property type="entry name" value="Lipase_GDSL_2"/>
    <property type="match status" value="1"/>
</dbReference>
<dbReference type="KEGG" id="ebm:SG0102_28510"/>